<keyword evidence="5 6" id="KW-0472">Membrane</keyword>
<reference evidence="7 9" key="2">
    <citation type="journal article" date="2013" name="Nature">
        <title>Insights into bilaterian evolution from three spiralian genomes.</title>
        <authorList>
            <person name="Simakov O."/>
            <person name="Marletaz F."/>
            <person name="Cho S.J."/>
            <person name="Edsinger-Gonzales E."/>
            <person name="Havlak P."/>
            <person name="Hellsten U."/>
            <person name="Kuo D.H."/>
            <person name="Larsson T."/>
            <person name="Lv J."/>
            <person name="Arendt D."/>
            <person name="Savage R."/>
            <person name="Osoegawa K."/>
            <person name="de Jong P."/>
            <person name="Grimwood J."/>
            <person name="Chapman J.A."/>
            <person name="Shapiro H."/>
            <person name="Aerts A."/>
            <person name="Otillar R.P."/>
            <person name="Terry A.Y."/>
            <person name="Boore J.L."/>
            <person name="Grigoriev I.V."/>
            <person name="Lindberg D.R."/>
            <person name="Seaver E.C."/>
            <person name="Weisblat D.A."/>
            <person name="Putnam N.H."/>
            <person name="Rokhsar D.S."/>
        </authorList>
    </citation>
    <scope>NUCLEOTIDE SEQUENCE</scope>
    <source>
        <strain evidence="7 9">I ESC-2004</strain>
    </source>
</reference>
<dbReference type="Proteomes" id="UP000014760">
    <property type="component" value="Unassembled WGS sequence"/>
</dbReference>
<keyword evidence="3 6" id="KW-0812">Transmembrane</keyword>
<dbReference type="EMBL" id="AMQN01010964">
    <property type="status" value="NOT_ANNOTATED_CDS"/>
    <property type="molecule type" value="Genomic_DNA"/>
</dbReference>
<protein>
    <recommendedName>
        <fullName evidence="10">Major facilitator superfamily (MFS) profile domain-containing protein</fullName>
    </recommendedName>
</protein>
<dbReference type="OMA" id="PLWLMES"/>
<dbReference type="Pfam" id="PF07690">
    <property type="entry name" value="MFS_1"/>
    <property type="match status" value="1"/>
</dbReference>
<feature type="transmembrane region" description="Helical" evidence="6">
    <location>
        <begin position="75"/>
        <end position="96"/>
    </location>
</feature>
<dbReference type="InterPro" id="IPR050930">
    <property type="entry name" value="MFS_Vesicular_Transporter"/>
</dbReference>
<evidence type="ECO:0000313" key="7">
    <source>
        <dbReference type="EMBL" id="ELT97319.1"/>
    </source>
</evidence>
<dbReference type="OrthoDB" id="5086884at2759"/>
<dbReference type="InterPro" id="IPR036259">
    <property type="entry name" value="MFS_trans_sf"/>
</dbReference>
<organism evidence="7">
    <name type="scientific">Capitella teleta</name>
    <name type="common">Polychaete worm</name>
    <dbReference type="NCBI Taxonomy" id="283909"/>
    <lineage>
        <taxon>Eukaryota</taxon>
        <taxon>Metazoa</taxon>
        <taxon>Spiralia</taxon>
        <taxon>Lophotrochozoa</taxon>
        <taxon>Annelida</taxon>
        <taxon>Polychaeta</taxon>
        <taxon>Sedentaria</taxon>
        <taxon>Scolecida</taxon>
        <taxon>Capitellidae</taxon>
        <taxon>Capitella</taxon>
    </lineage>
</organism>
<name>R7TUI9_CAPTE</name>
<evidence type="ECO:0000256" key="2">
    <source>
        <dbReference type="ARBA" id="ARBA00022448"/>
    </source>
</evidence>
<feature type="non-terminal residue" evidence="7">
    <location>
        <position position="1"/>
    </location>
</feature>
<feature type="transmembrane region" description="Helical" evidence="6">
    <location>
        <begin position="108"/>
        <end position="133"/>
    </location>
</feature>
<feature type="transmembrane region" description="Helical" evidence="6">
    <location>
        <begin position="45"/>
        <end position="63"/>
    </location>
</feature>
<accession>R7TUI9</accession>
<dbReference type="AlphaFoldDB" id="R7TUI9"/>
<dbReference type="Gene3D" id="1.20.1720.10">
    <property type="entry name" value="Multidrug resistance protein D"/>
    <property type="match status" value="1"/>
</dbReference>
<evidence type="ECO:0000256" key="3">
    <source>
        <dbReference type="ARBA" id="ARBA00022692"/>
    </source>
</evidence>
<dbReference type="HOGENOM" id="CLU_1232525_0_0_1"/>
<evidence type="ECO:0008006" key="10">
    <source>
        <dbReference type="Google" id="ProtNLM"/>
    </source>
</evidence>
<dbReference type="PANTHER" id="PTHR23506">
    <property type="entry name" value="GH10249P"/>
    <property type="match status" value="1"/>
</dbReference>
<evidence type="ECO:0000256" key="5">
    <source>
        <dbReference type="ARBA" id="ARBA00023136"/>
    </source>
</evidence>
<gene>
    <name evidence="7" type="ORF">CAPTEDRAFT_125771</name>
</gene>
<feature type="transmembrane region" description="Helical" evidence="6">
    <location>
        <begin position="153"/>
        <end position="175"/>
    </location>
</feature>
<proteinExistence type="predicted"/>
<sequence>FAYSRNYAELFATRIIQGFASAVAAVTGMSLLASTFTVGQERNRAMSVASGVLSVGLIGGPVYGSLLYEFVGHSFPFLFLTACVLFLFSVLQLMTMQEETCIPTANPVSAFLGLFCDPLIYVALGNVFLYNLHVSVVVVFLPLRLLDVQNAPTWQLGVIVLPAAIGYMVASAVSPRIPCISKYALILRRSKQFIHGARFVVGCDVSLGSYSACLCLLWSVQLLKH</sequence>
<dbReference type="STRING" id="283909.R7TUI9"/>
<keyword evidence="4 6" id="KW-1133">Transmembrane helix</keyword>
<evidence type="ECO:0000256" key="6">
    <source>
        <dbReference type="SAM" id="Phobius"/>
    </source>
</evidence>
<evidence type="ECO:0000313" key="8">
    <source>
        <dbReference type="EnsemblMetazoa" id="CapteP125771"/>
    </source>
</evidence>
<reference evidence="9" key="1">
    <citation type="submission" date="2012-12" db="EMBL/GenBank/DDBJ databases">
        <authorList>
            <person name="Hellsten U."/>
            <person name="Grimwood J."/>
            <person name="Chapman J.A."/>
            <person name="Shapiro H."/>
            <person name="Aerts A."/>
            <person name="Otillar R.P."/>
            <person name="Terry A.Y."/>
            <person name="Boore J.L."/>
            <person name="Simakov O."/>
            <person name="Marletaz F."/>
            <person name="Cho S.-J."/>
            <person name="Edsinger-Gonzales E."/>
            <person name="Havlak P."/>
            <person name="Kuo D.-H."/>
            <person name="Larsson T."/>
            <person name="Lv J."/>
            <person name="Arendt D."/>
            <person name="Savage R."/>
            <person name="Osoegawa K."/>
            <person name="de Jong P."/>
            <person name="Lindberg D.R."/>
            <person name="Seaver E.C."/>
            <person name="Weisblat D.A."/>
            <person name="Putnam N.H."/>
            <person name="Grigoriev I.V."/>
            <person name="Rokhsar D.S."/>
        </authorList>
    </citation>
    <scope>NUCLEOTIDE SEQUENCE</scope>
    <source>
        <strain evidence="9">I ESC-2004</strain>
    </source>
</reference>
<dbReference type="EnsemblMetazoa" id="CapteT125771">
    <property type="protein sequence ID" value="CapteP125771"/>
    <property type="gene ID" value="CapteG125771"/>
</dbReference>
<keyword evidence="2" id="KW-0813">Transport</keyword>
<dbReference type="GO" id="GO:0022857">
    <property type="term" value="F:transmembrane transporter activity"/>
    <property type="evidence" value="ECO:0007669"/>
    <property type="project" value="InterPro"/>
</dbReference>
<dbReference type="InterPro" id="IPR011701">
    <property type="entry name" value="MFS"/>
</dbReference>
<dbReference type="EMBL" id="KB308597">
    <property type="protein sequence ID" value="ELT97319.1"/>
    <property type="molecule type" value="Genomic_DNA"/>
</dbReference>
<feature type="transmembrane region" description="Helical" evidence="6">
    <location>
        <begin position="15"/>
        <end position="33"/>
    </location>
</feature>
<evidence type="ECO:0000313" key="9">
    <source>
        <dbReference type="Proteomes" id="UP000014760"/>
    </source>
</evidence>
<dbReference type="GO" id="GO:0016020">
    <property type="term" value="C:membrane"/>
    <property type="evidence" value="ECO:0007669"/>
    <property type="project" value="UniProtKB-SubCell"/>
</dbReference>
<comment type="subcellular location">
    <subcellularLocation>
        <location evidence="1">Membrane</location>
        <topology evidence="1">Multi-pass membrane protein</topology>
    </subcellularLocation>
</comment>
<evidence type="ECO:0000256" key="4">
    <source>
        <dbReference type="ARBA" id="ARBA00022989"/>
    </source>
</evidence>
<reference evidence="8" key="3">
    <citation type="submission" date="2015-06" db="UniProtKB">
        <authorList>
            <consortium name="EnsemblMetazoa"/>
        </authorList>
    </citation>
    <scope>IDENTIFICATION</scope>
</reference>
<feature type="transmembrane region" description="Helical" evidence="6">
    <location>
        <begin position="196"/>
        <end position="220"/>
    </location>
</feature>
<keyword evidence="9" id="KW-1185">Reference proteome</keyword>
<dbReference type="SUPFAM" id="SSF103473">
    <property type="entry name" value="MFS general substrate transporter"/>
    <property type="match status" value="1"/>
</dbReference>
<dbReference type="PANTHER" id="PTHR23506:SF23">
    <property type="entry name" value="GH10249P"/>
    <property type="match status" value="1"/>
</dbReference>
<evidence type="ECO:0000256" key="1">
    <source>
        <dbReference type="ARBA" id="ARBA00004141"/>
    </source>
</evidence>